<dbReference type="CDD" id="cd00009">
    <property type="entry name" value="AAA"/>
    <property type="match status" value="1"/>
</dbReference>
<keyword evidence="2" id="KW-0067">ATP-binding</keyword>
<dbReference type="Pfam" id="PF02954">
    <property type="entry name" value="HTH_8"/>
    <property type="match status" value="1"/>
</dbReference>
<dbReference type="InterPro" id="IPR002078">
    <property type="entry name" value="Sigma_54_int"/>
</dbReference>
<dbReference type="SUPFAM" id="SSF46689">
    <property type="entry name" value="Homeodomain-like"/>
    <property type="match status" value="1"/>
</dbReference>
<organism evidence="8 9">
    <name type="scientific">Desulfonema limicola</name>
    <dbReference type="NCBI Taxonomy" id="45656"/>
    <lineage>
        <taxon>Bacteria</taxon>
        <taxon>Pseudomonadati</taxon>
        <taxon>Thermodesulfobacteriota</taxon>
        <taxon>Desulfobacteria</taxon>
        <taxon>Desulfobacterales</taxon>
        <taxon>Desulfococcaceae</taxon>
        <taxon>Desulfonema</taxon>
    </lineage>
</organism>
<dbReference type="InterPro" id="IPR058031">
    <property type="entry name" value="AAA_lid_NorR"/>
</dbReference>
<dbReference type="RefSeq" id="WP_207691094.1">
    <property type="nucleotide sequence ID" value="NZ_CP061799.1"/>
</dbReference>
<dbReference type="InterPro" id="IPR025943">
    <property type="entry name" value="Sigma_54_int_dom_ATP-bd_2"/>
</dbReference>
<sequence>MKNIKNSTYHISLYLIIPAIFAGFAVLSSILSFRLTQYTLNHNLDPGIHILWASVIISIIGLLFGFLIVWVILKPIRDFVKNAESVLPPETQDSTIKKPEGQLEEWNNVFKRVTTVLSMVDARQIFPEIIAESEIMRGLLAQINKVAPTDSTALITGESGTGKELVATSIFKQSKRNDKPFIKLNCVAIAKELWESELFGHEKGAFTGAVAQKPGKFELADKGTLFLDEIGDMPLETQAKMLRVLQEREFERVGGTRTIKVDVRFIAATNKNLEEMVSQGTFREDLYFRLNVVNLNVPPLRERKEDIPLLVQHFCKKAPKKIQISPVALQLLMENSSWPGNIRELQNTIERASVMCESGVIESEHLPDNIVGSGFIPPSLSFAESDPENNKNNFSLNEHLAMAEKNIIIEALRKTSGVQSKASIMLGINQRSLWHRIKKYEIDTSVFK</sequence>
<feature type="transmembrane region" description="Helical" evidence="6">
    <location>
        <begin position="51"/>
        <end position="73"/>
    </location>
</feature>
<proteinExistence type="predicted"/>
<keyword evidence="6" id="KW-0472">Membrane</keyword>
<dbReference type="GO" id="GO:0043565">
    <property type="term" value="F:sequence-specific DNA binding"/>
    <property type="evidence" value="ECO:0007669"/>
    <property type="project" value="InterPro"/>
</dbReference>
<dbReference type="Gene3D" id="1.10.10.60">
    <property type="entry name" value="Homeodomain-like"/>
    <property type="match status" value="1"/>
</dbReference>
<keyword evidence="9" id="KW-1185">Reference proteome</keyword>
<dbReference type="InterPro" id="IPR002197">
    <property type="entry name" value="HTH_Fis"/>
</dbReference>
<evidence type="ECO:0000256" key="5">
    <source>
        <dbReference type="ARBA" id="ARBA00023163"/>
    </source>
</evidence>
<evidence type="ECO:0000313" key="8">
    <source>
        <dbReference type="EMBL" id="QTA79328.1"/>
    </source>
</evidence>
<dbReference type="Gene3D" id="3.40.50.300">
    <property type="entry name" value="P-loop containing nucleotide triphosphate hydrolases"/>
    <property type="match status" value="1"/>
</dbReference>
<dbReference type="AlphaFoldDB" id="A0A975B5S1"/>
<evidence type="ECO:0000256" key="3">
    <source>
        <dbReference type="ARBA" id="ARBA00023015"/>
    </source>
</evidence>
<keyword evidence="6" id="KW-0812">Transmembrane</keyword>
<dbReference type="SMART" id="SM00382">
    <property type="entry name" value="AAA"/>
    <property type="match status" value="1"/>
</dbReference>
<dbReference type="PANTHER" id="PTHR32071:SF57">
    <property type="entry name" value="C4-DICARBOXYLATE TRANSPORT TRANSCRIPTIONAL REGULATORY PROTEIN DCTD"/>
    <property type="match status" value="1"/>
</dbReference>
<keyword evidence="3" id="KW-0805">Transcription regulation</keyword>
<feature type="transmembrane region" description="Helical" evidence="6">
    <location>
        <begin position="12"/>
        <end position="31"/>
    </location>
</feature>
<dbReference type="PROSITE" id="PS00676">
    <property type="entry name" value="SIGMA54_INTERACT_2"/>
    <property type="match status" value="1"/>
</dbReference>
<dbReference type="InterPro" id="IPR003593">
    <property type="entry name" value="AAA+_ATPase"/>
</dbReference>
<evidence type="ECO:0000259" key="7">
    <source>
        <dbReference type="PROSITE" id="PS50045"/>
    </source>
</evidence>
<keyword evidence="4" id="KW-0238">DNA-binding</keyword>
<dbReference type="PROSITE" id="PS50045">
    <property type="entry name" value="SIGMA54_INTERACT_4"/>
    <property type="match status" value="1"/>
</dbReference>
<dbReference type="SUPFAM" id="SSF52540">
    <property type="entry name" value="P-loop containing nucleoside triphosphate hydrolases"/>
    <property type="match status" value="1"/>
</dbReference>
<dbReference type="PROSITE" id="PS00688">
    <property type="entry name" value="SIGMA54_INTERACT_3"/>
    <property type="match status" value="1"/>
</dbReference>
<dbReference type="Proteomes" id="UP000663720">
    <property type="component" value="Chromosome"/>
</dbReference>
<dbReference type="Gene3D" id="1.10.8.60">
    <property type="match status" value="1"/>
</dbReference>
<dbReference type="InterPro" id="IPR025944">
    <property type="entry name" value="Sigma_54_int_dom_CS"/>
</dbReference>
<dbReference type="Pfam" id="PF25601">
    <property type="entry name" value="AAA_lid_14"/>
    <property type="match status" value="1"/>
</dbReference>
<feature type="domain" description="Sigma-54 factor interaction" evidence="7">
    <location>
        <begin position="129"/>
        <end position="354"/>
    </location>
</feature>
<dbReference type="EMBL" id="CP061799">
    <property type="protein sequence ID" value="QTA79328.1"/>
    <property type="molecule type" value="Genomic_DNA"/>
</dbReference>
<evidence type="ECO:0000313" key="9">
    <source>
        <dbReference type="Proteomes" id="UP000663720"/>
    </source>
</evidence>
<protein>
    <submittedName>
        <fullName evidence="8">Sigma-54 interaction domain-containing protein</fullName>
    </submittedName>
</protein>
<keyword evidence="1" id="KW-0547">Nucleotide-binding</keyword>
<dbReference type="PRINTS" id="PR01590">
    <property type="entry name" value="HTHFIS"/>
</dbReference>
<dbReference type="FunFam" id="3.40.50.300:FF:000006">
    <property type="entry name" value="DNA-binding transcriptional regulator NtrC"/>
    <property type="match status" value="1"/>
</dbReference>
<dbReference type="PANTHER" id="PTHR32071">
    <property type="entry name" value="TRANSCRIPTIONAL REGULATORY PROTEIN"/>
    <property type="match status" value="1"/>
</dbReference>
<dbReference type="GO" id="GO:0006355">
    <property type="term" value="P:regulation of DNA-templated transcription"/>
    <property type="evidence" value="ECO:0007669"/>
    <property type="project" value="InterPro"/>
</dbReference>
<dbReference type="KEGG" id="dli:dnl_15910"/>
<gene>
    <name evidence="8" type="ORF">dnl_15910</name>
</gene>
<keyword evidence="5" id="KW-0804">Transcription</keyword>
<evidence type="ECO:0000256" key="4">
    <source>
        <dbReference type="ARBA" id="ARBA00023125"/>
    </source>
</evidence>
<name>A0A975B5S1_9BACT</name>
<keyword evidence="6" id="KW-1133">Transmembrane helix</keyword>
<dbReference type="InterPro" id="IPR009057">
    <property type="entry name" value="Homeodomain-like_sf"/>
</dbReference>
<dbReference type="InterPro" id="IPR027417">
    <property type="entry name" value="P-loop_NTPase"/>
</dbReference>
<reference evidence="8" key="1">
    <citation type="journal article" date="2021" name="Microb. Physiol.">
        <title>Proteogenomic Insights into the Physiology of Marine, Sulfate-Reducing, Filamentous Desulfonema limicola and Desulfonema magnum.</title>
        <authorList>
            <person name="Schnaars V."/>
            <person name="Wohlbrand L."/>
            <person name="Scheve S."/>
            <person name="Hinrichs C."/>
            <person name="Reinhardt R."/>
            <person name="Rabus R."/>
        </authorList>
    </citation>
    <scope>NUCLEOTIDE SEQUENCE</scope>
    <source>
        <strain evidence="8">5ac10</strain>
    </source>
</reference>
<dbReference type="GO" id="GO:0005524">
    <property type="term" value="F:ATP binding"/>
    <property type="evidence" value="ECO:0007669"/>
    <property type="project" value="UniProtKB-KW"/>
</dbReference>
<dbReference type="Pfam" id="PF00158">
    <property type="entry name" value="Sigma54_activat"/>
    <property type="match status" value="1"/>
</dbReference>
<accession>A0A975B5S1</accession>
<evidence type="ECO:0000256" key="6">
    <source>
        <dbReference type="SAM" id="Phobius"/>
    </source>
</evidence>
<evidence type="ECO:0000256" key="1">
    <source>
        <dbReference type="ARBA" id="ARBA00022741"/>
    </source>
</evidence>
<evidence type="ECO:0000256" key="2">
    <source>
        <dbReference type="ARBA" id="ARBA00022840"/>
    </source>
</evidence>